<organism evidence="2 3">
    <name type="scientific">Scheffersomyces spartinae</name>
    <dbReference type="NCBI Taxonomy" id="45513"/>
    <lineage>
        <taxon>Eukaryota</taxon>
        <taxon>Fungi</taxon>
        <taxon>Dikarya</taxon>
        <taxon>Ascomycota</taxon>
        <taxon>Saccharomycotina</taxon>
        <taxon>Pichiomycetes</taxon>
        <taxon>Debaryomycetaceae</taxon>
        <taxon>Scheffersomyces</taxon>
    </lineage>
</organism>
<accession>A0A9P7V7U9</accession>
<dbReference type="EMBL" id="JAHMUF010000015">
    <property type="protein sequence ID" value="KAG7192841.1"/>
    <property type="molecule type" value="Genomic_DNA"/>
</dbReference>
<protein>
    <submittedName>
        <fullName evidence="2">Uncharacterized protein</fullName>
    </submittedName>
</protein>
<keyword evidence="1" id="KW-0732">Signal</keyword>
<name>A0A9P7V7U9_9ASCO</name>
<proteinExistence type="predicted"/>
<dbReference type="Proteomes" id="UP000790833">
    <property type="component" value="Unassembled WGS sequence"/>
</dbReference>
<evidence type="ECO:0000313" key="3">
    <source>
        <dbReference type="Proteomes" id="UP000790833"/>
    </source>
</evidence>
<evidence type="ECO:0000256" key="1">
    <source>
        <dbReference type="SAM" id="SignalP"/>
    </source>
</evidence>
<sequence length="142" mass="16353">MFFGKPLALLLSATSLVAAQDIEFQRIGLDFKVMMLGAPNTAAAPLTSEGEPIELALSYPDTLIVNLDAVEHFMEHEYQKTSMNVDENEIIAYFWAKLAKSNGLDEEWISRNNYESEIPRYEEQSSFKDVSRYIYDIIRWFK</sequence>
<feature type="chain" id="PRO_5040142131" evidence="1">
    <location>
        <begin position="20"/>
        <end position="142"/>
    </location>
</feature>
<evidence type="ECO:0000313" key="2">
    <source>
        <dbReference type="EMBL" id="KAG7192841.1"/>
    </source>
</evidence>
<gene>
    <name evidence="2" type="ORF">KQ657_001298</name>
</gene>
<reference evidence="2" key="1">
    <citation type="submission" date="2021-03" db="EMBL/GenBank/DDBJ databases">
        <authorList>
            <person name="Palmer J.M."/>
        </authorList>
    </citation>
    <scope>NUCLEOTIDE SEQUENCE</scope>
    <source>
        <strain evidence="2">ARV_011</strain>
    </source>
</reference>
<dbReference type="AlphaFoldDB" id="A0A9P7V7U9"/>
<dbReference type="RefSeq" id="XP_043048391.1">
    <property type="nucleotide sequence ID" value="XM_043192096.1"/>
</dbReference>
<dbReference type="GeneID" id="66114672"/>
<keyword evidence="3" id="KW-1185">Reference proteome</keyword>
<comment type="caution">
    <text evidence="2">The sequence shown here is derived from an EMBL/GenBank/DDBJ whole genome shotgun (WGS) entry which is preliminary data.</text>
</comment>
<feature type="signal peptide" evidence="1">
    <location>
        <begin position="1"/>
        <end position="19"/>
    </location>
</feature>